<gene>
    <name evidence="2" type="ORF">FIBSPDRAFT_707244</name>
</gene>
<dbReference type="AlphaFoldDB" id="A0A165ZLE6"/>
<evidence type="ECO:0000313" key="2">
    <source>
        <dbReference type="EMBL" id="KZP10714.1"/>
    </source>
</evidence>
<protein>
    <submittedName>
        <fullName evidence="2">Uncharacterized protein</fullName>
    </submittedName>
</protein>
<feature type="transmembrane region" description="Helical" evidence="1">
    <location>
        <begin position="123"/>
        <end position="143"/>
    </location>
</feature>
<evidence type="ECO:0000256" key="1">
    <source>
        <dbReference type="SAM" id="Phobius"/>
    </source>
</evidence>
<keyword evidence="1" id="KW-1133">Transmembrane helix</keyword>
<name>A0A165ZLE6_9AGAM</name>
<sequence length="168" mass="18520">IVAGSAKSFLFFLRVRAVYGKSRLVTFCFGAGWLAVVTTRTMVPLSYRALRIGTTRQCSSNATGPWTLVALWVNLAYDTAVFISISARLASYTNLATKHRIRTFLRGKGLPSLAHTLLRGGQLFYFTTVGISLLASIMCTAPVSFIYKTIWALPALIIEVIMACKVFR</sequence>
<keyword evidence="3" id="KW-1185">Reference proteome</keyword>
<feature type="transmembrane region" description="Helical" evidence="1">
    <location>
        <begin position="69"/>
        <end position="90"/>
    </location>
</feature>
<feature type="non-terminal residue" evidence="2">
    <location>
        <position position="168"/>
    </location>
</feature>
<dbReference type="OrthoDB" id="3038990at2759"/>
<keyword evidence="1" id="KW-0812">Transmembrane</keyword>
<accession>A0A165ZLE6</accession>
<keyword evidence="1" id="KW-0472">Membrane</keyword>
<dbReference type="Proteomes" id="UP000076532">
    <property type="component" value="Unassembled WGS sequence"/>
</dbReference>
<feature type="non-terminal residue" evidence="2">
    <location>
        <position position="1"/>
    </location>
</feature>
<feature type="transmembrane region" description="Helical" evidence="1">
    <location>
        <begin position="24"/>
        <end position="43"/>
    </location>
</feature>
<proteinExistence type="predicted"/>
<dbReference type="EMBL" id="KV417675">
    <property type="protein sequence ID" value="KZP10714.1"/>
    <property type="molecule type" value="Genomic_DNA"/>
</dbReference>
<organism evidence="2 3">
    <name type="scientific">Athelia psychrophila</name>
    <dbReference type="NCBI Taxonomy" id="1759441"/>
    <lineage>
        <taxon>Eukaryota</taxon>
        <taxon>Fungi</taxon>
        <taxon>Dikarya</taxon>
        <taxon>Basidiomycota</taxon>
        <taxon>Agaricomycotina</taxon>
        <taxon>Agaricomycetes</taxon>
        <taxon>Agaricomycetidae</taxon>
        <taxon>Atheliales</taxon>
        <taxon>Atheliaceae</taxon>
        <taxon>Athelia</taxon>
    </lineage>
</organism>
<reference evidence="2 3" key="1">
    <citation type="journal article" date="2016" name="Mol. Biol. Evol.">
        <title>Comparative Genomics of Early-Diverging Mushroom-Forming Fungi Provides Insights into the Origins of Lignocellulose Decay Capabilities.</title>
        <authorList>
            <person name="Nagy L.G."/>
            <person name="Riley R."/>
            <person name="Tritt A."/>
            <person name="Adam C."/>
            <person name="Daum C."/>
            <person name="Floudas D."/>
            <person name="Sun H."/>
            <person name="Yadav J.S."/>
            <person name="Pangilinan J."/>
            <person name="Larsson K.H."/>
            <person name="Matsuura K."/>
            <person name="Barry K."/>
            <person name="Labutti K."/>
            <person name="Kuo R."/>
            <person name="Ohm R.A."/>
            <person name="Bhattacharya S.S."/>
            <person name="Shirouzu T."/>
            <person name="Yoshinaga Y."/>
            <person name="Martin F.M."/>
            <person name="Grigoriev I.V."/>
            <person name="Hibbett D.S."/>
        </authorList>
    </citation>
    <scope>NUCLEOTIDE SEQUENCE [LARGE SCALE GENOMIC DNA]</scope>
    <source>
        <strain evidence="2 3">CBS 109695</strain>
    </source>
</reference>
<evidence type="ECO:0000313" key="3">
    <source>
        <dbReference type="Proteomes" id="UP000076532"/>
    </source>
</evidence>
<feature type="transmembrane region" description="Helical" evidence="1">
    <location>
        <begin position="149"/>
        <end position="167"/>
    </location>
</feature>